<keyword evidence="10" id="KW-1185">Reference proteome</keyword>
<dbReference type="PANTHER" id="PTHR22950:SF674">
    <property type="entry name" value="AMINO ACID TRANSPORTER AVT3A"/>
    <property type="match status" value="1"/>
</dbReference>
<keyword evidence="3" id="KW-0813">Transport</keyword>
<feature type="transmembrane region" description="Helical" evidence="7">
    <location>
        <begin position="167"/>
        <end position="188"/>
    </location>
</feature>
<dbReference type="GO" id="GO:0005774">
    <property type="term" value="C:vacuolar membrane"/>
    <property type="evidence" value="ECO:0007669"/>
    <property type="project" value="TreeGrafter"/>
</dbReference>
<keyword evidence="2 7" id="KW-0812">Transmembrane</keyword>
<organism evidence="9 10">
    <name type="scientific">Kalanchoe fedtschenkoi</name>
    <name type="common">Lavender scallops</name>
    <name type="synonym">South American air plant</name>
    <dbReference type="NCBI Taxonomy" id="63787"/>
    <lineage>
        <taxon>Eukaryota</taxon>
        <taxon>Viridiplantae</taxon>
        <taxon>Streptophyta</taxon>
        <taxon>Embryophyta</taxon>
        <taxon>Tracheophyta</taxon>
        <taxon>Spermatophyta</taxon>
        <taxon>Magnoliopsida</taxon>
        <taxon>eudicotyledons</taxon>
        <taxon>Gunneridae</taxon>
        <taxon>Pentapetalae</taxon>
        <taxon>Saxifragales</taxon>
        <taxon>Crassulaceae</taxon>
        <taxon>Kalanchoe</taxon>
    </lineage>
</organism>
<proteinExistence type="predicted"/>
<feature type="transmembrane region" description="Helical" evidence="7">
    <location>
        <begin position="30"/>
        <end position="50"/>
    </location>
</feature>
<dbReference type="Pfam" id="PF01490">
    <property type="entry name" value="Aa_trans"/>
    <property type="match status" value="1"/>
</dbReference>
<feature type="transmembrane region" description="Helical" evidence="7">
    <location>
        <begin position="343"/>
        <end position="367"/>
    </location>
</feature>
<dbReference type="Gramene" id="Kaladp0042s0389.1.v1.1">
    <property type="protein sequence ID" value="Kaladp0042s0389.1.v1.1.CDS.1"/>
    <property type="gene ID" value="Kaladp0042s0389.v1.1"/>
</dbReference>
<dbReference type="PANTHER" id="PTHR22950">
    <property type="entry name" value="AMINO ACID TRANSPORTER"/>
    <property type="match status" value="1"/>
</dbReference>
<sequence>METQPLILPTATATAASPPKPPSSSSQFKTFANVLIAIVGSGVLGLPYTFRRTGWLAGILILFAVATVAYYCMVTLIAIRHELESRDQFARITSFGDLGFAICGPPGRLVVDLMIILTQAGFCVSYLVFIAQTLTHLFNASANKSLFIWALLPFQMGINSIPTLTHLAPLSILADVVGVGALGVAMAYNAGVFLSHRPAIHPFTGSSSLLYAVGVAAYAYEGVGMVLPLESETTQRAKFTKVLGLSMVFITFTYAAFGVLGYMAFGDDTKDIITVNLGTSVVSYLVQFGLCVNLFLTFPLMMNPVYEVVERRLADAGYSLWIRWAAVVGVTVVAVTVPNFADFLSLVGSSVCIALGFVLPALFHMIVFGRELRWWSVGIDVCVSVLGVGLGVWGTWTSLVGIFGSA</sequence>
<feature type="domain" description="Amino acid transporter transmembrane" evidence="8">
    <location>
        <begin position="25"/>
        <end position="398"/>
    </location>
</feature>
<feature type="transmembrane region" description="Helical" evidence="7">
    <location>
        <begin position="242"/>
        <end position="265"/>
    </location>
</feature>
<dbReference type="Proteomes" id="UP000594263">
    <property type="component" value="Unplaced"/>
</dbReference>
<evidence type="ECO:0000256" key="7">
    <source>
        <dbReference type="SAM" id="Phobius"/>
    </source>
</evidence>
<keyword evidence="3" id="KW-0029">Amino-acid transport</keyword>
<feature type="transmembrane region" description="Helical" evidence="7">
    <location>
        <begin position="374"/>
        <end position="396"/>
    </location>
</feature>
<feature type="transmembrane region" description="Helical" evidence="7">
    <location>
        <begin position="109"/>
        <end position="131"/>
    </location>
</feature>
<keyword evidence="4 7" id="KW-1133">Transmembrane helix</keyword>
<feature type="transmembrane region" description="Helical" evidence="7">
    <location>
        <begin position="285"/>
        <end position="306"/>
    </location>
</feature>
<feature type="transmembrane region" description="Helical" evidence="7">
    <location>
        <begin position="318"/>
        <end position="337"/>
    </location>
</feature>
<feature type="region of interest" description="Disordered" evidence="6">
    <location>
        <begin position="1"/>
        <end position="24"/>
    </location>
</feature>
<protein>
    <recommendedName>
        <fullName evidence="8">Amino acid transporter transmembrane domain-containing protein</fullName>
    </recommendedName>
</protein>
<reference evidence="9" key="1">
    <citation type="submission" date="2021-01" db="UniProtKB">
        <authorList>
            <consortium name="EnsemblPlants"/>
        </authorList>
    </citation>
    <scope>IDENTIFICATION</scope>
</reference>
<dbReference type="InterPro" id="IPR013057">
    <property type="entry name" value="AA_transpt_TM"/>
</dbReference>
<dbReference type="AlphaFoldDB" id="A0A7N0ZVV7"/>
<evidence type="ECO:0000313" key="10">
    <source>
        <dbReference type="Proteomes" id="UP000594263"/>
    </source>
</evidence>
<evidence type="ECO:0000256" key="5">
    <source>
        <dbReference type="ARBA" id="ARBA00023136"/>
    </source>
</evidence>
<comment type="subcellular location">
    <subcellularLocation>
        <location evidence="1">Membrane</location>
        <topology evidence="1">Multi-pass membrane protein</topology>
    </subcellularLocation>
</comment>
<evidence type="ECO:0000256" key="6">
    <source>
        <dbReference type="SAM" id="MobiDB-lite"/>
    </source>
</evidence>
<dbReference type="GO" id="GO:0015179">
    <property type="term" value="F:L-amino acid transmembrane transporter activity"/>
    <property type="evidence" value="ECO:0007669"/>
    <property type="project" value="TreeGrafter"/>
</dbReference>
<dbReference type="OMA" id="CFEGVAM"/>
<feature type="transmembrane region" description="Helical" evidence="7">
    <location>
        <begin position="56"/>
        <end position="79"/>
    </location>
</feature>
<evidence type="ECO:0000256" key="1">
    <source>
        <dbReference type="ARBA" id="ARBA00004141"/>
    </source>
</evidence>
<evidence type="ECO:0000256" key="2">
    <source>
        <dbReference type="ARBA" id="ARBA00022692"/>
    </source>
</evidence>
<dbReference type="EnsemblPlants" id="Kaladp0042s0389.1.v1.1">
    <property type="protein sequence ID" value="Kaladp0042s0389.1.v1.1.CDS.1"/>
    <property type="gene ID" value="Kaladp0042s0389.v1.1"/>
</dbReference>
<evidence type="ECO:0000259" key="8">
    <source>
        <dbReference type="Pfam" id="PF01490"/>
    </source>
</evidence>
<feature type="transmembrane region" description="Helical" evidence="7">
    <location>
        <begin position="208"/>
        <end position="230"/>
    </location>
</feature>
<accession>A0A7N0ZVV7</accession>
<name>A0A7N0ZVV7_KALFE</name>
<evidence type="ECO:0000256" key="3">
    <source>
        <dbReference type="ARBA" id="ARBA00022970"/>
    </source>
</evidence>
<evidence type="ECO:0000313" key="9">
    <source>
        <dbReference type="EnsemblPlants" id="Kaladp0042s0389.1.v1.1.CDS.1"/>
    </source>
</evidence>
<keyword evidence="5 7" id="KW-0472">Membrane</keyword>
<evidence type="ECO:0000256" key="4">
    <source>
        <dbReference type="ARBA" id="ARBA00022989"/>
    </source>
</evidence>